<proteinExistence type="predicted"/>
<reference evidence="2" key="1">
    <citation type="submission" date="2019-01" db="EMBL/GenBank/DDBJ databases">
        <authorList>
            <consortium name="Genoscope - CEA"/>
            <person name="William W."/>
        </authorList>
    </citation>
    <scope>NUCLEOTIDE SEQUENCE</scope>
    <source>
        <strain evidence="2">CR-1</strain>
    </source>
</reference>
<sequence length="175" mass="19573">MSLKDRARPRLKGTPGFTLMELLAALALMGIFLTVAIPGFRRAVFMDDAKKNARLVMAMAHAAGDRAVKTGKRHMLNISVSDQTLWETREGMTEKEALEARDAARAFSGGVRAMDVERPEKGAISTDPAPIHFYPQGHSDMVLIHLRDESGKDLSLLIEPFMPDIQVYRRYVEFE</sequence>
<dbReference type="Gene3D" id="3.30.700.10">
    <property type="entry name" value="Glycoprotein, Type 4 Pilin"/>
    <property type="match status" value="1"/>
</dbReference>
<feature type="transmembrane region" description="Helical" evidence="1">
    <location>
        <begin position="20"/>
        <end position="40"/>
    </location>
</feature>
<dbReference type="InterPro" id="IPR045584">
    <property type="entry name" value="Pilin-like"/>
</dbReference>
<dbReference type="SUPFAM" id="SSF54523">
    <property type="entry name" value="Pili subunits"/>
    <property type="match status" value="1"/>
</dbReference>
<organism evidence="2">
    <name type="scientific">uncultured Desulfobacteraceae bacterium</name>
    <dbReference type="NCBI Taxonomy" id="218296"/>
    <lineage>
        <taxon>Bacteria</taxon>
        <taxon>Pseudomonadati</taxon>
        <taxon>Thermodesulfobacteriota</taxon>
        <taxon>Desulfobacteria</taxon>
        <taxon>Desulfobacterales</taxon>
        <taxon>Desulfobacteraceae</taxon>
        <taxon>environmental samples</taxon>
    </lineage>
</organism>
<keyword evidence="1" id="KW-0812">Transmembrane</keyword>
<dbReference type="Pfam" id="PF07963">
    <property type="entry name" value="N_methyl"/>
    <property type="match status" value="1"/>
</dbReference>
<keyword evidence="1" id="KW-0472">Membrane</keyword>
<name>A0A484HB78_9BACT</name>
<keyword evidence="1" id="KW-1133">Transmembrane helix</keyword>
<protein>
    <submittedName>
        <fullName evidence="2">Putative general secretion pathway protein</fullName>
    </submittedName>
</protein>
<dbReference type="EMBL" id="CAACVI010000001">
    <property type="protein sequence ID" value="VEN72561.1"/>
    <property type="molecule type" value="Genomic_DNA"/>
</dbReference>
<dbReference type="NCBIfam" id="TIGR02532">
    <property type="entry name" value="IV_pilin_GFxxxE"/>
    <property type="match status" value="1"/>
</dbReference>
<dbReference type="InterPro" id="IPR012902">
    <property type="entry name" value="N_methyl_site"/>
</dbReference>
<dbReference type="AlphaFoldDB" id="A0A484HB78"/>
<gene>
    <name evidence="2" type="ORF">EPICR_10060</name>
</gene>
<evidence type="ECO:0000313" key="2">
    <source>
        <dbReference type="EMBL" id="VEN72561.1"/>
    </source>
</evidence>
<evidence type="ECO:0000256" key="1">
    <source>
        <dbReference type="SAM" id="Phobius"/>
    </source>
</evidence>
<accession>A0A484HB78</accession>